<dbReference type="OMA" id="TEIYTHE"/>
<evidence type="ECO:0000256" key="2">
    <source>
        <dbReference type="SAM" id="MobiDB-lite"/>
    </source>
</evidence>
<protein>
    <submittedName>
        <fullName evidence="3">Uncharacterized protein</fullName>
    </submittedName>
</protein>
<dbReference type="PANTHER" id="PTHR38120">
    <property type="entry name" value="EXPRESSED PROTEIN"/>
    <property type="match status" value="1"/>
</dbReference>
<accession>A0A137P3F1</accession>
<dbReference type="STRING" id="796925.A0A137P3F1"/>
<dbReference type="OrthoDB" id="2121319at2759"/>
<feature type="region of interest" description="Disordered" evidence="2">
    <location>
        <begin position="364"/>
        <end position="436"/>
    </location>
</feature>
<dbReference type="EMBL" id="KQ964531">
    <property type="protein sequence ID" value="KXN69518.1"/>
    <property type="molecule type" value="Genomic_DNA"/>
</dbReference>
<evidence type="ECO:0000313" key="4">
    <source>
        <dbReference type="Proteomes" id="UP000070444"/>
    </source>
</evidence>
<evidence type="ECO:0000256" key="1">
    <source>
        <dbReference type="SAM" id="Coils"/>
    </source>
</evidence>
<feature type="region of interest" description="Disordered" evidence="2">
    <location>
        <begin position="291"/>
        <end position="331"/>
    </location>
</feature>
<organism evidence="3 4">
    <name type="scientific">Conidiobolus coronatus (strain ATCC 28846 / CBS 209.66 / NRRL 28638)</name>
    <name type="common">Delacroixia coronata</name>
    <dbReference type="NCBI Taxonomy" id="796925"/>
    <lineage>
        <taxon>Eukaryota</taxon>
        <taxon>Fungi</taxon>
        <taxon>Fungi incertae sedis</taxon>
        <taxon>Zoopagomycota</taxon>
        <taxon>Entomophthoromycotina</taxon>
        <taxon>Entomophthoromycetes</taxon>
        <taxon>Entomophthorales</taxon>
        <taxon>Ancylistaceae</taxon>
        <taxon>Conidiobolus</taxon>
    </lineage>
</organism>
<dbReference type="PANTHER" id="PTHR38120:SF1">
    <property type="entry name" value="M PROTEIN, SEROTYPE 2.1"/>
    <property type="match status" value="1"/>
</dbReference>
<keyword evidence="4" id="KW-1185">Reference proteome</keyword>
<feature type="compositionally biased region" description="Basic and acidic residues" evidence="2">
    <location>
        <begin position="307"/>
        <end position="331"/>
    </location>
</feature>
<proteinExistence type="predicted"/>
<dbReference type="AlphaFoldDB" id="A0A137P3F1"/>
<dbReference type="Proteomes" id="UP000070444">
    <property type="component" value="Unassembled WGS sequence"/>
</dbReference>
<sequence>MMSSTAQRLNMDSLSEQELHLKLENLASKNSDLVQESEFYKRKHGLISQELEELLLNQTNLETQLTYLEAEKDTLKKENRDLLKTNRDLETKIAKESKQFDGDKLNWFNKEVQLRDQIRDLNIQINSSKAPESPPTKSRLRSVSMSVVNHPPPIFSDDEDVPDTKTQATLIHENKLANKTIRIQLKEIGELKSTMTKLQQEITALGDQNRRSRQVEDHLRQEIAQLKRANVSLQEDNESYQLLLRDRTLAGQFNMESYLNEDQDEFAGNGQQTLGDALSVQLNGGGSTLAAALGGDFGDSGAPSSPTKERGPSPDNAKTKAELKQANEENKKLKDENKALALYISKILGKIMSNPVLAEALSISKDDDEEKKQAGEKSPPNAAQSLLSPGGNQGGKVSFDLPRRSPTTAKAEPAPATNTSSLKPTHPRRSKSVSVSGTSSIFFSFKSPFKKTSPPAAKPEEAM</sequence>
<feature type="coiled-coil region" evidence="1">
    <location>
        <begin position="181"/>
        <end position="243"/>
    </location>
</feature>
<name>A0A137P3F1_CONC2</name>
<feature type="coiled-coil region" evidence="1">
    <location>
        <begin position="23"/>
        <end position="99"/>
    </location>
</feature>
<evidence type="ECO:0000313" key="3">
    <source>
        <dbReference type="EMBL" id="KXN69518.1"/>
    </source>
</evidence>
<gene>
    <name evidence="3" type="ORF">CONCODRAFT_8027</name>
</gene>
<feature type="compositionally biased region" description="Low complexity" evidence="2">
    <location>
        <begin position="406"/>
        <end position="419"/>
    </location>
</feature>
<reference evidence="3 4" key="1">
    <citation type="journal article" date="2015" name="Genome Biol. Evol.">
        <title>Phylogenomic analyses indicate that early fungi evolved digesting cell walls of algal ancestors of land plants.</title>
        <authorList>
            <person name="Chang Y."/>
            <person name="Wang S."/>
            <person name="Sekimoto S."/>
            <person name="Aerts A.L."/>
            <person name="Choi C."/>
            <person name="Clum A."/>
            <person name="LaButti K.M."/>
            <person name="Lindquist E.A."/>
            <person name="Yee Ngan C."/>
            <person name="Ohm R.A."/>
            <person name="Salamov A.A."/>
            <person name="Grigoriev I.V."/>
            <person name="Spatafora J.W."/>
            <person name="Berbee M.L."/>
        </authorList>
    </citation>
    <scope>NUCLEOTIDE SEQUENCE [LARGE SCALE GENOMIC DNA]</scope>
    <source>
        <strain evidence="3 4">NRRL 28638</strain>
    </source>
</reference>
<keyword evidence="1" id="KW-0175">Coiled coil</keyword>